<dbReference type="InterPro" id="IPR006498">
    <property type="entry name" value="Tail_tube"/>
</dbReference>
<accession>A0A133NE43</accession>
<dbReference type="Pfam" id="PF04985">
    <property type="entry name" value="Phage_tube"/>
    <property type="match status" value="1"/>
</dbReference>
<dbReference type="EMBL" id="LRPX01000041">
    <property type="protein sequence ID" value="KXA14549.1"/>
    <property type="molecule type" value="Genomic_DNA"/>
</dbReference>
<dbReference type="AlphaFoldDB" id="A0A133NE43"/>
<dbReference type="STRING" id="134605.HMPREF3206_00972"/>
<proteinExistence type="predicted"/>
<comment type="caution">
    <text evidence="1">The sequence shown here is derived from an EMBL/GenBank/DDBJ whole genome shotgun (WGS) entry which is preliminary data.</text>
</comment>
<keyword evidence="2" id="KW-1185">Reference proteome</keyword>
<dbReference type="PATRIC" id="fig|134605.3.peg.965"/>
<dbReference type="Proteomes" id="UP000070617">
    <property type="component" value="Unassembled WGS sequence"/>
</dbReference>
<organism evidence="1 2">
    <name type="scientific">Fusobacterium equinum</name>
    <dbReference type="NCBI Taxonomy" id="134605"/>
    <lineage>
        <taxon>Bacteria</taxon>
        <taxon>Fusobacteriati</taxon>
        <taxon>Fusobacteriota</taxon>
        <taxon>Fusobacteriia</taxon>
        <taxon>Fusobacteriales</taxon>
        <taxon>Fusobacteriaceae</taxon>
        <taxon>Fusobacterium</taxon>
    </lineage>
</organism>
<protein>
    <submittedName>
        <fullName evidence="1">Putative phage major tail tube protein</fullName>
    </submittedName>
</protein>
<sequence>MLISTIIEDAIIRKDGSNELVGIATFTLPDVEHKAETVTGLGVIEHDVTVPTAFSSMTLSLKFINRCKDIMLGPGNVNLTATAAILLTDTESHNREQQKIVCSFKGTVKKTGGGEFGKATKNETEVEIALTYFKEELNGEIVHEIDVYNRTAIVNGIDLYGKLKSILA</sequence>
<name>A0A133NE43_9FUSO</name>
<gene>
    <name evidence="1" type="ORF">HMPREF3206_00972</name>
</gene>
<evidence type="ECO:0000313" key="2">
    <source>
        <dbReference type="Proteomes" id="UP000070617"/>
    </source>
</evidence>
<dbReference type="RefSeq" id="WP_005964199.1">
    <property type="nucleotide sequence ID" value="NZ_KQ956534.1"/>
</dbReference>
<reference evidence="2" key="1">
    <citation type="submission" date="2016-01" db="EMBL/GenBank/DDBJ databases">
        <authorList>
            <person name="Mitreva M."/>
            <person name="Pepin K.H."/>
            <person name="Mihindukulasuriya K.A."/>
            <person name="Fulton R."/>
            <person name="Fronick C."/>
            <person name="O'Laughlin M."/>
            <person name="Miner T."/>
            <person name="Herter B."/>
            <person name="Rosa B.A."/>
            <person name="Cordes M."/>
            <person name="Tomlinson C."/>
            <person name="Wollam A."/>
            <person name="Palsikar V.B."/>
            <person name="Mardis E.R."/>
            <person name="Wilson R.K."/>
        </authorList>
    </citation>
    <scope>NUCLEOTIDE SEQUENCE [LARGE SCALE GENOMIC DNA]</scope>
    <source>
        <strain evidence="2">CMW8396</strain>
    </source>
</reference>
<evidence type="ECO:0000313" key="1">
    <source>
        <dbReference type="EMBL" id="KXA14549.1"/>
    </source>
</evidence>